<organism evidence="9 10">
    <name type="scientific">Virgibacillus salinus</name>
    <dbReference type="NCBI Taxonomy" id="553311"/>
    <lineage>
        <taxon>Bacteria</taxon>
        <taxon>Bacillati</taxon>
        <taxon>Bacillota</taxon>
        <taxon>Bacilli</taxon>
        <taxon>Bacillales</taxon>
        <taxon>Bacillaceae</taxon>
        <taxon>Virgibacillus</taxon>
    </lineage>
</organism>
<evidence type="ECO:0000256" key="5">
    <source>
        <dbReference type="ARBA" id="ARBA00022989"/>
    </source>
</evidence>
<accession>A0A1H1DMV3</accession>
<dbReference type="InterPro" id="IPR008915">
    <property type="entry name" value="Peptidase_M50"/>
</dbReference>
<dbReference type="RefSeq" id="WP_092493316.1">
    <property type="nucleotide sequence ID" value="NZ_FNKD01000003.1"/>
</dbReference>
<comment type="cofactor">
    <cofactor evidence="1">
        <name>Zn(2+)</name>
        <dbReference type="ChEBI" id="CHEBI:29105"/>
    </cofactor>
</comment>
<dbReference type="GO" id="GO:0016020">
    <property type="term" value="C:membrane"/>
    <property type="evidence" value="ECO:0007669"/>
    <property type="project" value="UniProtKB-SubCell"/>
</dbReference>
<evidence type="ECO:0000259" key="8">
    <source>
        <dbReference type="Pfam" id="PF02163"/>
    </source>
</evidence>
<evidence type="ECO:0000256" key="3">
    <source>
        <dbReference type="ARBA" id="ARBA00007931"/>
    </source>
</evidence>
<evidence type="ECO:0000313" key="10">
    <source>
        <dbReference type="Proteomes" id="UP000199444"/>
    </source>
</evidence>
<dbReference type="GO" id="GO:0006508">
    <property type="term" value="P:proteolysis"/>
    <property type="evidence" value="ECO:0007669"/>
    <property type="project" value="InterPro"/>
</dbReference>
<dbReference type="EMBL" id="FNKD01000003">
    <property type="protein sequence ID" value="SDQ77822.1"/>
    <property type="molecule type" value="Genomic_DNA"/>
</dbReference>
<evidence type="ECO:0000256" key="6">
    <source>
        <dbReference type="ARBA" id="ARBA00023136"/>
    </source>
</evidence>
<keyword evidence="6 7" id="KW-0472">Membrane</keyword>
<keyword evidence="10" id="KW-1185">Reference proteome</keyword>
<reference evidence="9 10" key="1">
    <citation type="submission" date="2016-10" db="EMBL/GenBank/DDBJ databases">
        <authorList>
            <person name="de Groot N.N."/>
        </authorList>
    </citation>
    <scope>NUCLEOTIDE SEQUENCE [LARGE SCALE GENOMIC DNA]</scope>
    <source>
        <strain evidence="9 10">CGMCC 1.10449</strain>
    </source>
</reference>
<evidence type="ECO:0000256" key="4">
    <source>
        <dbReference type="ARBA" id="ARBA00022692"/>
    </source>
</evidence>
<evidence type="ECO:0000256" key="2">
    <source>
        <dbReference type="ARBA" id="ARBA00004141"/>
    </source>
</evidence>
<comment type="subcellular location">
    <subcellularLocation>
        <location evidence="2">Membrane</location>
        <topology evidence="2">Multi-pass membrane protein</topology>
    </subcellularLocation>
</comment>
<feature type="domain" description="Peptidase M50" evidence="8">
    <location>
        <begin position="10"/>
        <end position="110"/>
    </location>
</feature>
<feature type="transmembrane region" description="Helical" evidence="7">
    <location>
        <begin position="7"/>
        <end position="31"/>
    </location>
</feature>
<feature type="transmembrane region" description="Helical" evidence="7">
    <location>
        <begin position="83"/>
        <end position="104"/>
    </location>
</feature>
<dbReference type="STRING" id="553311.SAMN05216231_2492"/>
<comment type="similarity">
    <text evidence="3">Belongs to the peptidase M50B family.</text>
</comment>
<keyword evidence="5 7" id="KW-1133">Transmembrane helix</keyword>
<evidence type="ECO:0000256" key="1">
    <source>
        <dbReference type="ARBA" id="ARBA00001947"/>
    </source>
</evidence>
<dbReference type="Pfam" id="PF02163">
    <property type="entry name" value="Peptidase_M50"/>
    <property type="match status" value="1"/>
</dbReference>
<proteinExistence type="inferred from homology"/>
<dbReference type="Proteomes" id="UP000199444">
    <property type="component" value="Unassembled WGS sequence"/>
</dbReference>
<evidence type="ECO:0000256" key="7">
    <source>
        <dbReference type="SAM" id="Phobius"/>
    </source>
</evidence>
<evidence type="ECO:0000313" key="9">
    <source>
        <dbReference type="EMBL" id="SDQ77822.1"/>
    </source>
</evidence>
<sequence length="160" mass="18150">MEMILFIIFYIVAIPLSVLLHEVGHAVGIIAFTRENARVFLGPANKSNKEVFKIGRMHFHITLAFFGYCNFSKGDEKQTNFQRGIIAAGGPIMSLLLSILFYIISIYTTQPEIGKFAAGISLFNMLNFLLTIIPIKYPKWWGPYKGFPSDGYRIYMAVKK</sequence>
<feature type="transmembrane region" description="Helical" evidence="7">
    <location>
        <begin position="51"/>
        <end position="71"/>
    </location>
</feature>
<gene>
    <name evidence="9" type="ORF">SAMN05216231_2492</name>
</gene>
<feature type="transmembrane region" description="Helical" evidence="7">
    <location>
        <begin position="116"/>
        <end position="135"/>
    </location>
</feature>
<name>A0A1H1DMV3_9BACI</name>
<protein>
    <submittedName>
        <fullName evidence="9">Peptidase family M50</fullName>
    </submittedName>
</protein>
<keyword evidence="4 7" id="KW-0812">Transmembrane</keyword>
<dbReference type="AlphaFoldDB" id="A0A1H1DMV3"/>